<accession>A0ABR4L8E4</accession>
<dbReference type="Pfam" id="PF08719">
    <property type="entry name" value="NADAR"/>
    <property type="match status" value="1"/>
</dbReference>
<dbReference type="GeneID" id="98145646"/>
<dbReference type="EMBL" id="JBFXLQ010000083">
    <property type="protein sequence ID" value="KAL2860810.1"/>
    <property type="molecule type" value="Genomic_DNA"/>
</dbReference>
<comment type="caution">
    <text evidence="3">The sequence shown here is derived from an EMBL/GenBank/DDBJ whole genome shotgun (WGS) entry which is preliminary data.</text>
</comment>
<gene>
    <name evidence="3" type="ORF">BJX67DRAFT_367867</name>
</gene>
<proteinExistence type="predicted"/>
<evidence type="ECO:0000259" key="2">
    <source>
        <dbReference type="Pfam" id="PF08719"/>
    </source>
</evidence>
<name>A0ABR4L8E4_9EURO</name>
<dbReference type="Gene3D" id="1.10.357.40">
    <property type="entry name" value="YbiA-like"/>
    <property type="match status" value="1"/>
</dbReference>
<dbReference type="InterPro" id="IPR012816">
    <property type="entry name" value="NADAR"/>
</dbReference>
<dbReference type="SUPFAM" id="SSF143990">
    <property type="entry name" value="YbiA-like"/>
    <property type="match status" value="1"/>
</dbReference>
<reference evidence="3 4" key="1">
    <citation type="submission" date="2024-07" db="EMBL/GenBank/DDBJ databases">
        <title>Section-level genome sequencing and comparative genomics of Aspergillus sections Usti and Cavernicolus.</title>
        <authorList>
            <consortium name="Lawrence Berkeley National Laboratory"/>
            <person name="Nybo J.L."/>
            <person name="Vesth T.C."/>
            <person name="Theobald S."/>
            <person name="Frisvad J.C."/>
            <person name="Larsen T.O."/>
            <person name="Kjaerboelling I."/>
            <person name="Rothschild-Mancinelli K."/>
            <person name="Lyhne E.K."/>
            <person name="Kogle M.E."/>
            <person name="Barry K."/>
            <person name="Clum A."/>
            <person name="Na H."/>
            <person name="Ledsgaard L."/>
            <person name="Lin J."/>
            <person name="Lipzen A."/>
            <person name="Kuo A."/>
            <person name="Riley R."/>
            <person name="Mondo S."/>
            <person name="Labutti K."/>
            <person name="Haridas S."/>
            <person name="Pangalinan J."/>
            <person name="Salamov A.A."/>
            <person name="Simmons B.A."/>
            <person name="Magnuson J.K."/>
            <person name="Chen J."/>
            <person name="Drula E."/>
            <person name="Henrissat B."/>
            <person name="Wiebenga A."/>
            <person name="Lubbers R.J."/>
            <person name="Gomes A.C."/>
            <person name="Macurrencykelacurrency M.R."/>
            <person name="Stajich J."/>
            <person name="Grigoriev I.V."/>
            <person name="Mortensen U.H."/>
            <person name="De Vries R.P."/>
            <person name="Baker S.E."/>
            <person name="Andersen M.R."/>
        </authorList>
    </citation>
    <scope>NUCLEOTIDE SEQUENCE [LARGE SCALE GENOMIC DNA]</scope>
    <source>
        <strain evidence="3 4">CBS 449.75</strain>
    </source>
</reference>
<evidence type="ECO:0000256" key="1">
    <source>
        <dbReference type="SAM" id="MobiDB-lite"/>
    </source>
</evidence>
<sequence length="208" mass="24271">MPRKPRRPRQATVRKPDKQRQQEEPLFFWSETEREGGFLAPWYISPFTEDGTRVFVSVGHWVTIQKAKLFGDEAALKRLHATKDTDKHREIGRKIQNFDEEVWKKECYRLAVKGNFLKFISPARGNRANLREHLLRTGKRELVNASPYDRLWGIGFKALDAKKIAREQWGANQYGKALMEVRKDLAWKADPKNIAVYDTPGSGFNIDW</sequence>
<dbReference type="RefSeq" id="XP_070880704.1">
    <property type="nucleotide sequence ID" value="XM_071030574.1"/>
</dbReference>
<protein>
    <recommendedName>
        <fullName evidence="2">NADAR domain-containing protein</fullName>
    </recommendedName>
</protein>
<dbReference type="CDD" id="cd15457">
    <property type="entry name" value="NADAR"/>
    <property type="match status" value="1"/>
</dbReference>
<dbReference type="NCBIfam" id="TIGR02464">
    <property type="entry name" value="ribofla_fusion"/>
    <property type="match status" value="1"/>
</dbReference>
<dbReference type="Proteomes" id="UP001610432">
    <property type="component" value="Unassembled WGS sequence"/>
</dbReference>
<feature type="region of interest" description="Disordered" evidence="1">
    <location>
        <begin position="1"/>
        <end position="21"/>
    </location>
</feature>
<evidence type="ECO:0000313" key="3">
    <source>
        <dbReference type="EMBL" id="KAL2860810.1"/>
    </source>
</evidence>
<dbReference type="InterPro" id="IPR037238">
    <property type="entry name" value="YbiA-like_sf"/>
</dbReference>
<evidence type="ECO:0000313" key="4">
    <source>
        <dbReference type="Proteomes" id="UP001610432"/>
    </source>
</evidence>
<feature type="domain" description="NADAR" evidence="2">
    <location>
        <begin position="27"/>
        <end position="185"/>
    </location>
</feature>
<keyword evidence="4" id="KW-1185">Reference proteome</keyword>
<organism evidence="3 4">
    <name type="scientific">Aspergillus lucknowensis</name>
    <dbReference type="NCBI Taxonomy" id="176173"/>
    <lineage>
        <taxon>Eukaryota</taxon>
        <taxon>Fungi</taxon>
        <taxon>Dikarya</taxon>
        <taxon>Ascomycota</taxon>
        <taxon>Pezizomycotina</taxon>
        <taxon>Eurotiomycetes</taxon>
        <taxon>Eurotiomycetidae</taxon>
        <taxon>Eurotiales</taxon>
        <taxon>Aspergillaceae</taxon>
        <taxon>Aspergillus</taxon>
        <taxon>Aspergillus subgen. Nidulantes</taxon>
    </lineage>
</organism>